<evidence type="ECO:0000313" key="2">
    <source>
        <dbReference type="Proteomes" id="UP001250698"/>
    </source>
</evidence>
<name>A0ABU3TDH8_9BACT</name>
<evidence type="ECO:0000313" key="1">
    <source>
        <dbReference type="EMBL" id="MDU0369428.1"/>
    </source>
</evidence>
<protein>
    <submittedName>
        <fullName evidence="1">Family 1 glycosylhydrolase</fullName>
    </submittedName>
</protein>
<dbReference type="EMBL" id="JAWDJT010000002">
    <property type="protein sequence ID" value="MDU0369428.1"/>
    <property type="molecule type" value="Genomic_DNA"/>
</dbReference>
<dbReference type="Pfam" id="PF00232">
    <property type="entry name" value="Glyco_hydro_1"/>
    <property type="match status" value="1"/>
</dbReference>
<reference evidence="1 2" key="1">
    <citation type="submission" date="2023-10" db="EMBL/GenBank/DDBJ databases">
        <title>Hymenobacter endophyticus sp. nov., an isolate from the leaf tissues of wheat.</title>
        <authorList>
            <person name="Dai Y."/>
        </authorList>
    </citation>
    <scope>NUCLEOTIDE SEQUENCE [LARGE SCALE GENOMIC DNA]</scope>
    <source>
        <strain evidence="1 2">ZK17L-C2</strain>
    </source>
</reference>
<comment type="caution">
    <text evidence="1">The sequence shown here is derived from an EMBL/GenBank/DDBJ whole genome shotgun (WGS) entry which is preliminary data.</text>
</comment>
<dbReference type="InterPro" id="IPR001360">
    <property type="entry name" value="Glyco_hydro_1"/>
</dbReference>
<gene>
    <name evidence="1" type="ORF">ROI90_03405</name>
</gene>
<dbReference type="RefSeq" id="WP_315996921.1">
    <property type="nucleotide sequence ID" value="NZ_JAWDJT010000002.1"/>
</dbReference>
<dbReference type="SUPFAM" id="SSF51445">
    <property type="entry name" value="(Trans)glycosidases"/>
    <property type="match status" value="1"/>
</dbReference>
<dbReference type="Proteomes" id="UP001250698">
    <property type="component" value="Unassembled WGS sequence"/>
</dbReference>
<keyword evidence="2" id="KW-1185">Reference proteome</keyword>
<dbReference type="Gene3D" id="3.20.20.80">
    <property type="entry name" value="Glycosidases"/>
    <property type="match status" value="1"/>
</dbReference>
<accession>A0ABU3TDH8</accession>
<organism evidence="1 2">
    <name type="scientific">Hymenobacter endophyticus</name>
    <dbReference type="NCBI Taxonomy" id="3076335"/>
    <lineage>
        <taxon>Bacteria</taxon>
        <taxon>Pseudomonadati</taxon>
        <taxon>Bacteroidota</taxon>
        <taxon>Cytophagia</taxon>
        <taxon>Cytophagales</taxon>
        <taxon>Hymenobacteraceae</taxon>
        <taxon>Hymenobacter</taxon>
    </lineage>
</organism>
<proteinExistence type="predicted"/>
<dbReference type="InterPro" id="IPR017853">
    <property type="entry name" value="GH"/>
</dbReference>
<sequence length="428" mass="48994">MKDVEIWGGVECTCRRIGDSYSDQLTRSGHRTRISDLDRFAELGLRTLRYPVLWEHVAPTSLDQPDWRWSDKRLARLQALRIEPIVGLVHHGSGPRYTALHHPSFATGLARYAGMVARRYPWVRYYTPVNEPLTTARFSGLYGLWYPHGTSDEVFVRVLYNQVLATKLAMQAIREVNPAAQLVQTEDLGQAHSTPALAAQAEFQNHRRWLSFDLLSGSVTPTHPLWRYLRRHGLGIAELNVLRASPLPPDILGLNYYATSERFLDERVERYPGRSVAPAHKKTPAYVDLEALRVPEAQVEGLESLLRQAWTRYHWPLAVTESHLGCTREEQMRWLQQSWEAVNRLRHSGVDVRGLTVWSLLGAYDWSNLLTHDGASYESGVFDMRGGHPRPTALFKMVQNLARHGHYTHPVLKGAGWWQRPSRFYPVA</sequence>